<accession>A0ABM3GA69</accession>
<evidence type="ECO:0000256" key="5">
    <source>
        <dbReference type="ARBA" id="ARBA00023136"/>
    </source>
</evidence>
<evidence type="ECO:0000313" key="7">
    <source>
        <dbReference type="Proteomes" id="UP000829291"/>
    </source>
</evidence>
<comment type="subcellular location">
    <subcellularLocation>
        <location evidence="1">Membrane</location>
        <topology evidence="1">Multi-pass membrane protein</topology>
    </subcellularLocation>
</comment>
<comment type="similarity">
    <text evidence="2">Belongs to the TMCO4 family.</text>
</comment>
<protein>
    <submittedName>
        <fullName evidence="8">Transmembrane and coiled-coil domain-containing protein 4 isoform X1</fullName>
    </submittedName>
</protein>
<dbReference type="Proteomes" id="UP000829291">
    <property type="component" value="Chromosome 5"/>
</dbReference>
<feature type="transmembrane region" description="Helical" evidence="6">
    <location>
        <begin position="226"/>
        <end position="249"/>
    </location>
</feature>
<keyword evidence="4 6" id="KW-1133">Transmembrane helix</keyword>
<dbReference type="Pfam" id="PF05277">
    <property type="entry name" value="DUF726"/>
    <property type="match status" value="1"/>
</dbReference>
<keyword evidence="5 6" id="KW-0472">Membrane</keyword>
<feature type="transmembrane region" description="Helical" evidence="6">
    <location>
        <begin position="188"/>
        <end position="214"/>
    </location>
</feature>
<gene>
    <name evidence="8" type="primary">LOC107227318</name>
</gene>
<dbReference type="InterPro" id="IPR029058">
    <property type="entry name" value="AB_hydrolase_fold"/>
</dbReference>
<evidence type="ECO:0000256" key="4">
    <source>
        <dbReference type="ARBA" id="ARBA00022989"/>
    </source>
</evidence>
<reference evidence="8" key="1">
    <citation type="submission" date="2025-08" db="UniProtKB">
        <authorList>
            <consortium name="RefSeq"/>
        </authorList>
    </citation>
    <scope>IDENTIFICATION</scope>
    <source>
        <tissue evidence="8">Thorax and Abdomen</tissue>
    </source>
</reference>
<dbReference type="GeneID" id="107227318"/>
<evidence type="ECO:0000313" key="8">
    <source>
        <dbReference type="RefSeq" id="XP_046597165.1"/>
    </source>
</evidence>
<evidence type="ECO:0000256" key="2">
    <source>
        <dbReference type="ARBA" id="ARBA00009824"/>
    </source>
</evidence>
<evidence type="ECO:0000256" key="6">
    <source>
        <dbReference type="SAM" id="Phobius"/>
    </source>
</evidence>
<dbReference type="PANTHER" id="PTHR17920">
    <property type="entry name" value="TRANSMEMBRANE AND COILED-COIL DOMAIN-CONTAINING PROTEIN 4 TMCO4"/>
    <property type="match status" value="1"/>
</dbReference>
<sequence length="578" mass="63400">MSSKDSCPDSKLKQQTSAEKKGIKELDISEAGLYAYGAICALTLAELFSDPSDHAYNNLCMKMICQHLKMNEKNEPVMMYLSEGKSEQSQEPYIALLMEEPNLKGKTILVVQDLVLLAVRNGIVSGEYDSRQRVLIRRVSELLNVPFELIEFYEHSLVRLLNESQSEQTEAEQHETERRDKIRRIKRYAAIGLATIGGGTLLGLTGGLAAPFIGVGVGTILGSASAAALGSTAGIAIIGSLFGVAGAGLTGYKMKKRVGEIEEFEFEPLTLSGYGTVDQQLHIVIAITGWLNDDKVDNVVRPWQSLSVSREQYALRYETKYLIEMGQAFEYILSMAVSVATQEALKYTILSSLISAVAWPATLLSIASVIDNPWSVCCRRSSEAGKQLAYVLLTRQHGKRPVTLVGFSLGARVIYYCLREMAEIGGGKGIVQDAILLGAPVTNNKTEWEKCSTVVAGRFVNGYCSSDWLLRFLYRTLSMNSGVAGLFPINCKKVINVDLSSIVAGHSEYPEKLPELLNFVGLNTKTSQVLDTENGMKKSNSEIPCPEKHVSNLKLSKSDMCLPSKKCLTEEKNTMPSN</sequence>
<keyword evidence="7" id="KW-1185">Reference proteome</keyword>
<organism evidence="7 8">
    <name type="scientific">Neodiprion lecontei</name>
    <name type="common">Redheaded pine sawfly</name>
    <dbReference type="NCBI Taxonomy" id="441921"/>
    <lineage>
        <taxon>Eukaryota</taxon>
        <taxon>Metazoa</taxon>
        <taxon>Ecdysozoa</taxon>
        <taxon>Arthropoda</taxon>
        <taxon>Hexapoda</taxon>
        <taxon>Insecta</taxon>
        <taxon>Pterygota</taxon>
        <taxon>Neoptera</taxon>
        <taxon>Endopterygota</taxon>
        <taxon>Hymenoptera</taxon>
        <taxon>Tenthredinoidea</taxon>
        <taxon>Diprionidae</taxon>
        <taxon>Diprioninae</taxon>
        <taxon>Neodiprion</taxon>
    </lineage>
</organism>
<dbReference type="SUPFAM" id="SSF53474">
    <property type="entry name" value="alpha/beta-Hydrolases"/>
    <property type="match status" value="1"/>
</dbReference>
<evidence type="ECO:0000256" key="3">
    <source>
        <dbReference type="ARBA" id="ARBA00022692"/>
    </source>
</evidence>
<feature type="transmembrane region" description="Helical" evidence="6">
    <location>
        <begin position="347"/>
        <end position="370"/>
    </location>
</feature>
<name>A0ABM3GA69_NEOLC</name>
<proteinExistence type="inferred from homology"/>
<dbReference type="RefSeq" id="XP_046597165.1">
    <property type="nucleotide sequence ID" value="XM_046741209.1"/>
</dbReference>
<keyword evidence="3 6" id="KW-0812">Transmembrane</keyword>
<evidence type="ECO:0000256" key="1">
    <source>
        <dbReference type="ARBA" id="ARBA00004141"/>
    </source>
</evidence>
<dbReference type="PANTHER" id="PTHR17920:SF3">
    <property type="entry name" value="TRANSMEMBRANE AND COILED-COIL DOMAIN-CONTAINING PROTEIN 4"/>
    <property type="match status" value="1"/>
</dbReference>
<dbReference type="InterPro" id="IPR007941">
    <property type="entry name" value="DUF726"/>
</dbReference>